<evidence type="ECO:0000256" key="5">
    <source>
        <dbReference type="ARBA" id="ARBA00022741"/>
    </source>
</evidence>
<keyword evidence="6 10" id="KW-0378">Hydrolase</keyword>
<reference evidence="14" key="1">
    <citation type="submission" date="2016-10" db="EMBL/GenBank/DDBJ databases">
        <authorList>
            <person name="Varghese N."/>
            <person name="Submissions S."/>
        </authorList>
    </citation>
    <scope>NUCLEOTIDE SEQUENCE [LARGE SCALE GENOMIC DNA]</scope>
    <source>
        <strain evidence="14">DSM 11005</strain>
    </source>
</reference>
<dbReference type="Gene3D" id="1.10.40.50">
    <property type="entry name" value="Probable gtpase engc, domain 3"/>
    <property type="match status" value="1"/>
</dbReference>
<feature type="binding site" evidence="10">
    <location>
        <position position="260"/>
    </location>
    <ligand>
        <name>Zn(2+)</name>
        <dbReference type="ChEBI" id="CHEBI:29105"/>
    </ligand>
</feature>
<keyword evidence="14" id="KW-1185">Reference proteome</keyword>
<evidence type="ECO:0000256" key="9">
    <source>
        <dbReference type="ARBA" id="ARBA00023134"/>
    </source>
</evidence>
<comment type="cofactor">
    <cofactor evidence="10">
        <name>Zn(2+)</name>
        <dbReference type="ChEBI" id="CHEBI:29105"/>
    </cofactor>
    <text evidence="10">Binds 1 zinc ion per subunit.</text>
</comment>
<dbReference type="GO" id="GO:0019843">
    <property type="term" value="F:rRNA binding"/>
    <property type="evidence" value="ECO:0007669"/>
    <property type="project" value="UniProtKB-KW"/>
</dbReference>
<evidence type="ECO:0000256" key="10">
    <source>
        <dbReference type="HAMAP-Rule" id="MF_01820"/>
    </source>
</evidence>
<dbReference type="OrthoDB" id="9809485at2"/>
<keyword evidence="8 10" id="KW-0694">RNA-binding</keyword>
<gene>
    <name evidence="10" type="primary">rsgA</name>
    <name evidence="13" type="ORF">SAMN04487864_10373</name>
</gene>
<dbReference type="NCBIfam" id="TIGR00157">
    <property type="entry name" value="ribosome small subunit-dependent GTPase A"/>
    <property type="match status" value="1"/>
</dbReference>
<proteinExistence type="inferred from homology"/>
<dbReference type="HAMAP" id="MF_01820">
    <property type="entry name" value="GTPase_RsgA"/>
    <property type="match status" value="1"/>
</dbReference>
<dbReference type="PROSITE" id="PS50936">
    <property type="entry name" value="ENGC_GTPASE"/>
    <property type="match status" value="1"/>
</dbReference>
<sequence>MVTSGLVVRSYSGYYYVDCAGIMITCKVKGHMKQKRFSLCTGDRVQLEVNPDKADEGMITAVLPRRNYLDRPTVANLDLLVITLALVQPDFSFLIADKLLVLAEAANIPVLLVLSKADLATEEQRETIASVYRKIGYETFVISSKTGEGIDALRRRLEGKVTAFGGPSGVGKSSALNAIQPGVLRTTGEISTKISRGKHTTRYTELIPFNGGYLADTPGFGNVMMENLESDLLPACFPEFRQFEATCKFSPCSHTHEPVCGVKDAVRENRIASSRYASYLSIRKELIENKARNRR</sequence>
<comment type="similarity">
    <text evidence="10">Belongs to the TRAFAC class YlqF/YawG GTPase family. RsgA subfamily.</text>
</comment>
<evidence type="ECO:0000256" key="2">
    <source>
        <dbReference type="ARBA" id="ARBA00022517"/>
    </source>
</evidence>
<comment type="subcellular location">
    <subcellularLocation>
        <location evidence="10">Cytoplasm</location>
    </subcellularLocation>
</comment>
<dbReference type="GO" id="GO:0042274">
    <property type="term" value="P:ribosomal small subunit biogenesis"/>
    <property type="evidence" value="ECO:0007669"/>
    <property type="project" value="UniProtKB-UniRule"/>
</dbReference>
<dbReference type="Pfam" id="PF16745">
    <property type="entry name" value="RsgA_N"/>
    <property type="match status" value="1"/>
</dbReference>
<keyword evidence="3 10" id="KW-0479">Metal-binding</keyword>
<dbReference type="InterPro" id="IPR027417">
    <property type="entry name" value="P-loop_NTPase"/>
</dbReference>
<comment type="subunit">
    <text evidence="10">Monomer. Associates with 30S ribosomal subunit, binds 16S rRNA.</text>
</comment>
<keyword evidence="5 10" id="KW-0547">Nucleotide-binding</keyword>
<dbReference type="EMBL" id="FMYW01000003">
    <property type="protein sequence ID" value="SDC16822.1"/>
    <property type="molecule type" value="Genomic_DNA"/>
</dbReference>
<dbReference type="EC" id="3.6.1.-" evidence="10"/>
<organism evidence="13 14">
    <name type="scientific">Succiniclasticum ruminis</name>
    <dbReference type="NCBI Taxonomy" id="40841"/>
    <lineage>
        <taxon>Bacteria</taxon>
        <taxon>Bacillati</taxon>
        <taxon>Bacillota</taxon>
        <taxon>Negativicutes</taxon>
        <taxon>Acidaminococcales</taxon>
        <taxon>Acidaminococcaceae</taxon>
        <taxon>Succiniclasticum</taxon>
    </lineage>
</organism>
<evidence type="ECO:0000256" key="6">
    <source>
        <dbReference type="ARBA" id="ARBA00022801"/>
    </source>
</evidence>
<dbReference type="GO" id="GO:0046872">
    <property type="term" value="F:metal ion binding"/>
    <property type="evidence" value="ECO:0007669"/>
    <property type="project" value="UniProtKB-KW"/>
</dbReference>
<feature type="domain" description="EngC GTPase" evidence="11">
    <location>
        <begin position="75"/>
        <end position="221"/>
    </location>
</feature>
<keyword evidence="7 10" id="KW-0862">Zinc</keyword>
<dbReference type="InterPro" id="IPR031944">
    <property type="entry name" value="RsgA_N"/>
</dbReference>
<dbReference type="CDD" id="cd04466">
    <property type="entry name" value="S1_YloQ_GTPase"/>
    <property type="match status" value="1"/>
</dbReference>
<dbReference type="GO" id="GO:0005525">
    <property type="term" value="F:GTP binding"/>
    <property type="evidence" value="ECO:0007669"/>
    <property type="project" value="UniProtKB-UniRule"/>
</dbReference>
<feature type="domain" description="CP-type G" evidence="12">
    <location>
        <begin position="66"/>
        <end position="223"/>
    </location>
</feature>
<dbReference type="GO" id="GO:0005737">
    <property type="term" value="C:cytoplasm"/>
    <property type="evidence" value="ECO:0007669"/>
    <property type="project" value="UniProtKB-SubCell"/>
</dbReference>
<dbReference type="Gene3D" id="2.40.50.140">
    <property type="entry name" value="Nucleic acid-binding proteins"/>
    <property type="match status" value="1"/>
</dbReference>
<accession>A0A1G6JD92</accession>
<dbReference type="InterPro" id="IPR004881">
    <property type="entry name" value="Ribosome_biogen_GTPase_RsgA"/>
</dbReference>
<feature type="binding site" evidence="10">
    <location>
        <begin position="166"/>
        <end position="174"/>
    </location>
    <ligand>
        <name>GTP</name>
        <dbReference type="ChEBI" id="CHEBI:37565"/>
    </ligand>
</feature>
<evidence type="ECO:0000256" key="7">
    <source>
        <dbReference type="ARBA" id="ARBA00022833"/>
    </source>
</evidence>
<dbReference type="Gene3D" id="3.40.50.300">
    <property type="entry name" value="P-loop containing nucleotide triphosphate hydrolases"/>
    <property type="match status" value="1"/>
</dbReference>
<comment type="function">
    <text evidence="10">One of several proteins that assist in the late maturation steps of the functional core of the 30S ribosomal subunit. Helps release RbfA from mature subunits. May play a role in the assembly of ribosomal proteins into the subunit. Circularly permuted GTPase that catalyzes slow GTP hydrolysis, GTPase activity is stimulated by the 30S ribosomal subunit.</text>
</comment>
<dbReference type="CDD" id="cd01854">
    <property type="entry name" value="YjeQ_EngC"/>
    <property type="match status" value="1"/>
</dbReference>
<evidence type="ECO:0000256" key="4">
    <source>
        <dbReference type="ARBA" id="ARBA00022730"/>
    </source>
</evidence>
<dbReference type="AlphaFoldDB" id="A0A1G6JD92"/>
<dbReference type="InterPro" id="IPR012340">
    <property type="entry name" value="NA-bd_OB-fold"/>
</dbReference>
<dbReference type="PROSITE" id="PS51721">
    <property type="entry name" value="G_CP"/>
    <property type="match status" value="1"/>
</dbReference>
<keyword evidence="9 10" id="KW-0342">GTP-binding</keyword>
<name>A0A1G6JD92_9FIRM</name>
<keyword evidence="4 10" id="KW-0699">rRNA-binding</keyword>
<dbReference type="InterPro" id="IPR030378">
    <property type="entry name" value="G_CP_dom"/>
</dbReference>
<dbReference type="Pfam" id="PF03193">
    <property type="entry name" value="RsgA_GTPase"/>
    <property type="match status" value="1"/>
</dbReference>
<feature type="binding site" evidence="10">
    <location>
        <begin position="115"/>
        <end position="118"/>
    </location>
    <ligand>
        <name>GTP</name>
        <dbReference type="ChEBI" id="CHEBI:37565"/>
    </ligand>
</feature>
<evidence type="ECO:0000256" key="3">
    <source>
        <dbReference type="ARBA" id="ARBA00022723"/>
    </source>
</evidence>
<evidence type="ECO:0000259" key="11">
    <source>
        <dbReference type="PROSITE" id="PS50936"/>
    </source>
</evidence>
<keyword evidence="2 10" id="KW-0690">Ribosome biogenesis</keyword>
<dbReference type="RefSeq" id="WP_093729525.1">
    <property type="nucleotide sequence ID" value="NZ_FMYW01000003.1"/>
</dbReference>
<evidence type="ECO:0000259" key="12">
    <source>
        <dbReference type="PROSITE" id="PS51721"/>
    </source>
</evidence>
<evidence type="ECO:0000313" key="14">
    <source>
        <dbReference type="Proteomes" id="UP000198943"/>
    </source>
</evidence>
<evidence type="ECO:0000256" key="8">
    <source>
        <dbReference type="ARBA" id="ARBA00022884"/>
    </source>
</evidence>
<dbReference type="InterPro" id="IPR010914">
    <property type="entry name" value="RsgA_GTPase_dom"/>
</dbReference>
<dbReference type="PANTHER" id="PTHR32120">
    <property type="entry name" value="SMALL RIBOSOMAL SUBUNIT BIOGENESIS GTPASE RSGA"/>
    <property type="match status" value="1"/>
</dbReference>
<feature type="binding site" evidence="10">
    <location>
        <position position="254"/>
    </location>
    <ligand>
        <name>Zn(2+)</name>
        <dbReference type="ChEBI" id="CHEBI:29105"/>
    </ligand>
</feature>
<feature type="binding site" evidence="10">
    <location>
        <position position="252"/>
    </location>
    <ligand>
        <name>Zn(2+)</name>
        <dbReference type="ChEBI" id="CHEBI:29105"/>
    </ligand>
</feature>
<feature type="binding site" evidence="10">
    <location>
        <position position="247"/>
    </location>
    <ligand>
        <name>Zn(2+)</name>
        <dbReference type="ChEBI" id="CHEBI:29105"/>
    </ligand>
</feature>
<dbReference type="Proteomes" id="UP000198943">
    <property type="component" value="Unassembled WGS sequence"/>
</dbReference>
<dbReference type="GO" id="GO:0003924">
    <property type="term" value="F:GTPase activity"/>
    <property type="evidence" value="ECO:0007669"/>
    <property type="project" value="UniProtKB-UniRule"/>
</dbReference>
<dbReference type="SUPFAM" id="SSF52540">
    <property type="entry name" value="P-loop containing nucleoside triphosphate hydrolases"/>
    <property type="match status" value="1"/>
</dbReference>
<protein>
    <recommendedName>
        <fullName evidence="10">Small ribosomal subunit biogenesis GTPase RsgA</fullName>
        <ecNumber evidence="10">3.6.1.-</ecNumber>
    </recommendedName>
</protein>
<evidence type="ECO:0000256" key="1">
    <source>
        <dbReference type="ARBA" id="ARBA00022490"/>
    </source>
</evidence>
<dbReference type="SUPFAM" id="SSF50249">
    <property type="entry name" value="Nucleic acid-binding proteins"/>
    <property type="match status" value="1"/>
</dbReference>
<dbReference type="PANTHER" id="PTHR32120:SF11">
    <property type="entry name" value="SMALL RIBOSOMAL SUBUNIT BIOGENESIS GTPASE RSGA 1, MITOCHONDRIAL-RELATED"/>
    <property type="match status" value="1"/>
</dbReference>
<evidence type="ECO:0000313" key="13">
    <source>
        <dbReference type="EMBL" id="SDC16822.1"/>
    </source>
</evidence>
<keyword evidence="1 10" id="KW-0963">Cytoplasm</keyword>